<sequence length="369" mass="38089">MAIAGRPENSPAADSVADALREAAFVRLLASDDADSLAAAGLLGRALAERDVPFQARVTGRATAATDDAMTVHIGVEGGDLTLSREPSASETAIGIARDLGGDPDPILALAGSFPTDFEESTALADARERDLVEQRPGVAMPVADHADGLAHTTLVHAPFSGDAEAAAAALDGRDDPREIASLLALSVASADDATPRAAESVARALRPYTITGNDEHSDDEQPATVGGYADVLRACARERPGVGLALALGHDVWDAALAAWRTHGNRAHAALDGMTTERHRGLFVARVDDAPLATVARLLRDFRSPEPVALAVSETRAAAAAIDDVNIGERMDEAAAAAGGDGDGSARRGRARFEDADAFVTAFREASA</sequence>
<evidence type="ECO:0000313" key="1">
    <source>
        <dbReference type="EMBL" id="GAA0453845.1"/>
    </source>
</evidence>
<keyword evidence="2" id="KW-0540">Nuclease</keyword>
<gene>
    <name evidence="1" type="ORF">GCM10008985_06980</name>
    <name evidence="2" type="ORF">MUK72_09115</name>
</gene>
<dbReference type="Proteomes" id="UP000830542">
    <property type="component" value="Chromosome"/>
</dbReference>
<evidence type="ECO:0000313" key="2">
    <source>
        <dbReference type="EMBL" id="UOO94130.1"/>
    </source>
</evidence>
<protein>
    <submittedName>
        <fullName evidence="2">Exonuclease RecJ</fullName>
    </submittedName>
</protein>
<reference evidence="1" key="3">
    <citation type="submission" date="2023-12" db="EMBL/GenBank/DDBJ databases">
        <authorList>
            <person name="Sun Q."/>
            <person name="Inoue M."/>
        </authorList>
    </citation>
    <scope>NUCLEOTIDE SEQUENCE</scope>
    <source>
        <strain evidence="1">JCM 12289</strain>
    </source>
</reference>
<accession>A0AAV3SC39</accession>
<organism evidence="1 4">
    <name type="scientific">Halococcus dombrowskii</name>
    <dbReference type="NCBI Taxonomy" id="179637"/>
    <lineage>
        <taxon>Archaea</taxon>
        <taxon>Methanobacteriati</taxon>
        <taxon>Methanobacteriota</taxon>
        <taxon>Stenosarchaea group</taxon>
        <taxon>Halobacteria</taxon>
        <taxon>Halobacteriales</taxon>
        <taxon>Halococcaceae</taxon>
        <taxon>Halococcus</taxon>
    </lineage>
</organism>
<keyword evidence="2" id="KW-0269">Exonuclease</keyword>
<evidence type="ECO:0000313" key="3">
    <source>
        <dbReference type="Proteomes" id="UP000830542"/>
    </source>
</evidence>
<evidence type="ECO:0000313" key="4">
    <source>
        <dbReference type="Proteomes" id="UP001500962"/>
    </source>
</evidence>
<dbReference type="GO" id="GO:0004527">
    <property type="term" value="F:exonuclease activity"/>
    <property type="evidence" value="ECO:0007669"/>
    <property type="project" value="UniProtKB-KW"/>
</dbReference>
<keyword evidence="3" id="KW-1185">Reference proteome</keyword>
<dbReference type="KEGG" id="hdo:MUK72_09115"/>
<dbReference type="AlphaFoldDB" id="A0AAV3SC39"/>
<dbReference type="Proteomes" id="UP001500962">
    <property type="component" value="Unassembled WGS sequence"/>
</dbReference>
<keyword evidence="2" id="KW-0378">Hydrolase</keyword>
<dbReference type="RefSeq" id="WP_244699276.1">
    <property type="nucleotide sequence ID" value="NZ_BAAADN010000012.1"/>
</dbReference>
<reference evidence="1" key="1">
    <citation type="journal article" date="2014" name="Int. J. Syst. Evol. Microbiol.">
        <title>Complete genome sequence of Corynebacterium casei LMG S-19264T (=DSM 44701T), isolated from a smear-ripened cheese.</title>
        <authorList>
            <consortium name="US DOE Joint Genome Institute (JGI-PGF)"/>
            <person name="Walter F."/>
            <person name="Albersmeier A."/>
            <person name="Kalinowski J."/>
            <person name="Ruckert C."/>
        </authorList>
    </citation>
    <scope>NUCLEOTIDE SEQUENCE</scope>
    <source>
        <strain evidence="1">JCM 12289</strain>
    </source>
</reference>
<reference evidence="2" key="2">
    <citation type="submission" date="2022-04" db="EMBL/GenBank/DDBJ databases">
        <title>Sequencing and genomic assembly of Halococcus dombrowskii.</title>
        <authorList>
            <person name="Lim S.W."/>
            <person name="MacLea K.S."/>
        </authorList>
    </citation>
    <scope>NUCLEOTIDE SEQUENCE</scope>
    <source>
        <strain evidence="2">H4</strain>
    </source>
</reference>
<dbReference type="EMBL" id="BAAADN010000012">
    <property type="protein sequence ID" value="GAA0453845.1"/>
    <property type="molecule type" value="Genomic_DNA"/>
</dbReference>
<name>A0AAV3SC39_HALDO</name>
<dbReference type="EMBL" id="CP095005">
    <property type="protein sequence ID" value="UOO94130.1"/>
    <property type="molecule type" value="Genomic_DNA"/>
</dbReference>
<proteinExistence type="predicted"/>
<dbReference type="GeneID" id="71762005"/>